<organism evidence="8 9">
    <name type="scientific">Agromyces agglutinans</name>
    <dbReference type="NCBI Taxonomy" id="2662258"/>
    <lineage>
        <taxon>Bacteria</taxon>
        <taxon>Bacillati</taxon>
        <taxon>Actinomycetota</taxon>
        <taxon>Actinomycetes</taxon>
        <taxon>Micrococcales</taxon>
        <taxon>Microbacteriaceae</taxon>
        <taxon>Agromyces</taxon>
    </lineage>
</organism>
<dbReference type="Pfam" id="PF03631">
    <property type="entry name" value="Virul_fac_BrkB"/>
    <property type="match status" value="1"/>
</dbReference>
<reference evidence="8 9" key="1">
    <citation type="submission" date="2019-10" db="EMBL/GenBank/DDBJ databases">
        <authorList>
            <person name="Nie G."/>
            <person name="Ming H."/>
            <person name="Yi B."/>
        </authorList>
    </citation>
    <scope>NUCLEOTIDE SEQUENCE [LARGE SCALE GENOMIC DNA]</scope>
    <source>
        <strain evidence="8 9">CFH 90414</strain>
    </source>
</reference>
<feature type="region of interest" description="Disordered" evidence="6">
    <location>
        <begin position="1"/>
        <end position="41"/>
    </location>
</feature>
<feature type="transmembrane region" description="Helical" evidence="7">
    <location>
        <begin position="135"/>
        <end position="157"/>
    </location>
</feature>
<keyword evidence="3 7" id="KW-0812">Transmembrane</keyword>
<feature type="transmembrane region" description="Helical" evidence="7">
    <location>
        <begin position="290"/>
        <end position="313"/>
    </location>
</feature>
<keyword evidence="2" id="KW-1003">Cell membrane</keyword>
<feature type="transmembrane region" description="Helical" evidence="7">
    <location>
        <begin position="178"/>
        <end position="199"/>
    </location>
</feature>
<keyword evidence="5 7" id="KW-0472">Membrane</keyword>
<evidence type="ECO:0000256" key="7">
    <source>
        <dbReference type="SAM" id="Phobius"/>
    </source>
</evidence>
<dbReference type="InterPro" id="IPR017039">
    <property type="entry name" value="Virul_fac_BrkB"/>
</dbReference>
<feature type="compositionally biased region" description="Basic residues" evidence="6">
    <location>
        <begin position="1"/>
        <end position="13"/>
    </location>
</feature>
<sequence length="370" mass="39894">MARLRRTGRAPRRLHAEPLVSAGPQPTGTAVNGPANGHTDSPIHVSGHEWRLILVRTWHEFRINQSYDIAAALTYYATLTVFPAALAALSLLGAFGTAEDVTRNLLQVLADLDGEAMAAALAEPVEQLLGASHQWVAIFIGIGGALWSISGYLGVLGRGMNRILDVEEGRPFWESRPIMIAVAAAVLVLVAAITVLLLLSGPAADSVARTLGLDEGVVFWWDLAKIPVLVALMAATVALLYWATPNVRRRNFRWLSVGAAAAIITWAILTALFGWYVLGFDAYEQNYGVLGGAVAFLLWVGLSNLAILFGAVLDTEVERVRQLRAGIDAEEDLQLPLRDDRLIRKNREQRNADILAAAALKPSSAVDGSL</sequence>
<feature type="transmembrane region" description="Helical" evidence="7">
    <location>
        <begin position="72"/>
        <end position="95"/>
    </location>
</feature>
<evidence type="ECO:0000256" key="1">
    <source>
        <dbReference type="ARBA" id="ARBA00004651"/>
    </source>
</evidence>
<dbReference type="Proteomes" id="UP000431080">
    <property type="component" value="Unassembled WGS sequence"/>
</dbReference>
<evidence type="ECO:0000256" key="4">
    <source>
        <dbReference type="ARBA" id="ARBA00022989"/>
    </source>
</evidence>
<keyword evidence="4 7" id="KW-1133">Transmembrane helix</keyword>
<gene>
    <name evidence="8" type="ORF">GE115_05730</name>
</gene>
<feature type="transmembrane region" description="Helical" evidence="7">
    <location>
        <begin position="219"/>
        <end position="242"/>
    </location>
</feature>
<protein>
    <submittedName>
        <fullName evidence="8">YihY family inner membrane protein</fullName>
    </submittedName>
</protein>
<dbReference type="EMBL" id="WJIF01000002">
    <property type="protein sequence ID" value="MRG59373.1"/>
    <property type="molecule type" value="Genomic_DNA"/>
</dbReference>
<dbReference type="PANTHER" id="PTHR30213:SF0">
    <property type="entry name" value="UPF0761 MEMBRANE PROTEIN YIHY"/>
    <property type="match status" value="1"/>
</dbReference>
<comment type="subcellular location">
    <subcellularLocation>
        <location evidence="1">Cell membrane</location>
        <topology evidence="1">Multi-pass membrane protein</topology>
    </subcellularLocation>
</comment>
<dbReference type="GO" id="GO:0005886">
    <property type="term" value="C:plasma membrane"/>
    <property type="evidence" value="ECO:0007669"/>
    <property type="project" value="UniProtKB-SubCell"/>
</dbReference>
<proteinExistence type="predicted"/>
<evidence type="ECO:0000256" key="3">
    <source>
        <dbReference type="ARBA" id="ARBA00022692"/>
    </source>
</evidence>
<dbReference type="NCBIfam" id="TIGR00765">
    <property type="entry name" value="yihY_not_rbn"/>
    <property type="match status" value="1"/>
</dbReference>
<evidence type="ECO:0000256" key="6">
    <source>
        <dbReference type="SAM" id="MobiDB-lite"/>
    </source>
</evidence>
<feature type="transmembrane region" description="Helical" evidence="7">
    <location>
        <begin position="254"/>
        <end position="278"/>
    </location>
</feature>
<name>A0A6I2FBR6_9MICO</name>
<evidence type="ECO:0000256" key="5">
    <source>
        <dbReference type="ARBA" id="ARBA00023136"/>
    </source>
</evidence>
<evidence type="ECO:0000313" key="9">
    <source>
        <dbReference type="Proteomes" id="UP000431080"/>
    </source>
</evidence>
<comment type="caution">
    <text evidence="8">The sequence shown here is derived from an EMBL/GenBank/DDBJ whole genome shotgun (WGS) entry which is preliminary data.</text>
</comment>
<keyword evidence="9" id="KW-1185">Reference proteome</keyword>
<evidence type="ECO:0000256" key="2">
    <source>
        <dbReference type="ARBA" id="ARBA00022475"/>
    </source>
</evidence>
<dbReference type="AlphaFoldDB" id="A0A6I2FBR6"/>
<accession>A0A6I2FBR6</accession>
<dbReference type="PANTHER" id="PTHR30213">
    <property type="entry name" value="INNER MEMBRANE PROTEIN YHJD"/>
    <property type="match status" value="1"/>
</dbReference>
<evidence type="ECO:0000313" key="8">
    <source>
        <dbReference type="EMBL" id="MRG59373.1"/>
    </source>
</evidence>